<name>A0A5C1AK05_9BACT</name>
<sequence>MPATNYPDLFAWGVYSRSPDTFGDPKPNEHWRACGKLRGRLETRTATQETRFEGVRQVDRTTIYLRQYLSVKPLDRLTDTQWGDVWTVETARRGDNETIVDVIRKPADE</sequence>
<keyword evidence="2" id="KW-1185">Reference proteome</keyword>
<evidence type="ECO:0000313" key="1">
    <source>
        <dbReference type="EMBL" id="QEL18533.1"/>
    </source>
</evidence>
<proteinExistence type="predicted"/>
<dbReference type="Proteomes" id="UP000324974">
    <property type="component" value="Chromosome"/>
</dbReference>
<reference evidence="2" key="1">
    <citation type="submission" date="2019-08" db="EMBL/GenBank/DDBJ databases">
        <title>Limnoglobus roseus gen. nov., sp. nov., a novel freshwater planctomycete with a giant genome from the family Gemmataceae.</title>
        <authorList>
            <person name="Kulichevskaya I.S."/>
            <person name="Naumoff D.G."/>
            <person name="Miroshnikov K."/>
            <person name="Ivanova A."/>
            <person name="Philippov D.A."/>
            <person name="Hakobyan A."/>
            <person name="Rijpstra I.C."/>
            <person name="Sinninghe Damste J.S."/>
            <person name="Liesack W."/>
            <person name="Dedysh S.N."/>
        </authorList>
    </citation>
    <scope>NUCLEOTIDE SEQUENCE [LARGE SCALE GENOMIC DNA]</scope>
    <source>
        <strain evidence="2">PX52</strain>
    </source>
</reference>
<protein>
    <recommendedName>
        <fullName evidence="3">Head-tail adaptor protein</fullName>
    </recommendedName>
</protein>
<organism evidence="1 2">
    <name type="scientific">Limnoglobus roseus</name>
    <dbReference type="NCBI Taxonomy" id="2598579"/>
    <lineage>
        <taxon>Bacteria</taxon>
        <taxon>Pseudomonadati</taxon>
        <taxon>Planctomycetota</taxon>
        <taxon>Planctomycetia</taxon>
        <taxon>Gemmatales</taxon>
        <taxon>Gemmataceae</taxon>
        <taxon>Limnoglobus</taxon>
    </lineage>
</organism>
<dbReference type="RefSeq" id="WP_149113039.1">
    <property type="nucleotide sequence ID" value="NZ_CP042425.1"/>
</dbReference>
<evidence type="ECO:0000313" key="2">
    <source>
        <dbReference type="Proteomes" id="UP000324974"/>
    </source>
</evidence>
<accession>A0A5C1AK05</accession>
<dbReference type="AlphaFoldDB" id="A0A5C1AK05"/>
<gene>
    <name evidence="1" type="ORF">PX52LOC_05560</name>
</gene>
<evidence type="ECO:0008006" key="3">
    <source>
        <dbReference type="Google" id="ProtNLM"/>
    </source>
</evidence>
<dbReference type="EMBL" id="CP042425">
    <property type="protein sequence ID" value="QEL18533.1"/>
    <property type="molecule type" value="Genomic_DNA"/>
</dbReference>
<dbReference type="KEGG" id="lrs:PX52LOC_05560"/>